<dbReference type="KEGG" id="bad:BAD_0913"/>
<dbReference type="RefSeq" id="WP_011743272.1">
    <property type="nucleotide sequence ID" value="NC_008618.1"/>
</dbReference>
<sequence>MAEEQRGSRGKSYGNHKSYGSGRPGNRGGKGFKPRGNGGKSYGHKSGGFHNDDRKGGYRKGNGGGYRRGDRDFHRDGEGEGQERRFHNGPRKFNRDGERRDDRRGGYRGNRGDNPRYQRDGERSGFRHDDRRDGERRNFRHDGDRRDFRRDDGERRGGRNFHKDGDRRDFRRDDRRGERRDGERRNFRRDDRRDGDRRDFRRDNQRRDFHKDRDQRPEGEERREFTREEKMEYREAKRGEYLSKPRRNSDGTMSFPSQNPYTHRRPGEPKMPKGIEWSMLSTDDRERLRGLSKEHAENIGLHILAAYTLEERDPELALEHAKWVAHQASRIDFARETLAFVAYRQGDYKLALREFRTAFRMNGFLDYLPFIADCERGMGEPKKAIETAMSDDAKYLRGESKAEMFLVYAGALGDLELWDKAIEIVHTLGRSKGLAGEYRMRAVQAEQYFLEQAGRSDEAVALDQLLDKLELQYADAEEDETSDDLVIEYDMQELNDELMDKLGISEDDAQYAPEDEDEDDSEAVDENGETNDETQLDAEAAKEGAESDDEPAGDGENAGDSEDDQTEDEVESAADSDNE</sequence>
<evidence type="ECO:0000313" key="2">
    <source>
        <dbReference type="EMBL" id="BAF39694.1"/>
    </source>
</evidence>
<dbReference type="EMBL" id="AP009256">
    <property type="protein sequence ID" value="BAF39694.1"/>
    <property type="molecule type" value="Genomic_DNA"/>
</dbReference>
<feature type="compositionally biased region" description="Gly residues" evidence="1">
    <location>
        <begin position="22"/>
        <end position="41"/>
    </location>
</feature>
<reference evidence="2 3" key="1">
    <citation type="submission" date="2006-12" db="EMBL/GenBank/DDBJ databases">
        <title>Bifidobacterium adolescentis complete genome sequence.</title>
        <authorList>
            <person name="Suzuki T."/>
            <person name="Tsuda Y."/>
            <person name="Kanou N."/>
            <person name="Inoue T."/>
            <person name="Kumazaki K."/>
            <person name="Nagano S."/>
            <person name="Hirai S."/>
            <person name="Tanaka K."/>
            <person name="Watanabe K."/>
        </authorList>
    </citation>
    <scope>NUCLEOTIDE SEQUENCE [LARGE SCALE GENOMIC DNA]</scope>
    <source>
        <strain evidence="3">ATCC 15703 / DSM 20083 / NCTC 11814 / E194a</strain>
    </source>
</reference>
<proteinExistence type="predicted"/>
<dbReference type="GeneID" id="51461162"/>
<dbReference type="AlphaFoldDB" id="A1A1W1"/>
<evidence type="ECO:0000256" key="1">
    <source>
        <dbReference type="SAM" id="MobiDB-lite"/>
    </source>
</evidence>
<name>A1A1W1_BIFAA</name>
<keyword evidence="3" id="KW-1185">Reference proteome</keyword>
<dbReference type="STRING" id="367928.BAD_0913"/>
<dbReference type="PaxDb" id="1680-BADO_0978"/>
<protein>
    <recommendedName>
        <fullName evidence="4">Helicase</fullName>
    </recommendedName>
</protein>
<feature type="compositionally biased region" description="Acidic residues" evidence="1">
    <location>
        <begin position="546"/>
        <end position="579"/>
    </location>
</feature>
<feature type="compositionally biased region" description="Basic and acidic residues" evidence="1">
    <location>
        <begin position="67"/>
        <end position="86"/>
    </location>
</feature>
<accession>A1A1W1</accession>
<feature type="compositionally biased region" description="Polar residues" evidence="1">
    <location>
        <begin position="250"/>
        <end position="261"/>
    </location>
</feature>
<evidence type="ECO:0000313" key="3">
    <source>
        <dbReference type="Proteomes" id="UP000008702"/>
    </source>
</evidence>
<dbReference type="InterPro" id="IPR011990">
    <property type="entry name" value="TPR-like_helical_dom_sf"/>
</dbReference>
<dbReference type="HOGENOM" id="CLU_023500_0_0_11"/>
<dbReference type="SUPFAM" id="SSF48452">
    <property type="entry name" value="TPR-like"/>
    <property type="match status" value="1"/>
</dbReference>
<feature type="region of interest" description="Disordered" evidence="1">
    <location>
        <begin position="1"/>
        <end position="275"/>
    </location>
</feature>
<organism evidence="2 3">
    <name type="scientific">Bifidobacterium adolescentis (strain ATCC 15703 / DSM 20083 / NCTC 11814 / E194a)</name>
    <dbReference type="NCBI Taxonomy" id="367928"/>
    <lineage>
        <taxon>Bacteria</taxon>
        <taxon>Bacillati</taxon>
        <taxon>Actinomycetota</taxon>
        <taxon>Actinomycetes</taxon>
        <taxon>Bifidobacteriales</taxon>
        <taxon>Bifidobacteriaceae</taxon>
        <taxon>Bifidobacterium</taxon>
    </lineage>
</organism>
<feature type="compositionally biased region" description="Basic and acidic residues" evidence="1">
    <location>
        <begin position="93"/>
        <end position="249"/>
    </location>
</feature>
<dbReference type="Gene3D" id="1.25.40.10">
    <property type="entry name" value="Tetratricopeptide repeat domain"/>
    <property type="match status" value="1"/>
</dbReference>
<evidence type="ECO:0008006" key="4">
    <source>
        <dbReference type="Google" id="ProtNLM"/>
    </source>
</evidence>
<dbReference type="Proteomes" id="UP000008702">
    <property type="component" value="Chromosome"/>
</dbReference>
<feature type="region of interest" description="Disordered" evidence="1">
    <location>
        <begin position="510"/>
        <end position="579"/>
    </location>
</feature>
<feature type="compositionally biased region" description="Acidic residues" evidence="1">
    <location>
        <begin position="510"/>
        <end position="536"/>
    </location>
</feature>
<gene>
    <name evidence="2" type="ordered locus">BAD_0913</name>
</gene>